<keyword evidence="1" id="KW-0472">Membrane</keyword>
<feature type="transmembrane region" description="Helical" evidence="1">
    <location>
        <begin position="134"/>
        <end position="150"/>
    </location>
</feature>
<dbReference type="Proteomes" id="UP000005868">
    <property type="component" value="Chromosome"/>
</dbReference>
<reference evidence="3" key="1">
    <citation type="submission" date="2011-10" db="EMBL/GenBank/DDBJ databases">
        <title>The complete genome of chromosome of Thermovirga lienii DSM 17291.</title>
        <authorList>
            <consortium name="US DOE Joint Genome Institute (JGI-PGF)"/>
            <person name="Lucas S."/>
            <person name="Copeland A."/>
            <person name="Lapidus A."/>
            <person name="Glavina del Rio T."/>
            <person name="Dalin E."/>
            <person name="Tice H."/>
            <person name="Bruce D."/>
            <person name="Goodwin L."/>
            <person name="Pitluck S."/>
            <person name="Peters L."/>
            <person name="Mikhailova N."/>
            <person name="Saunders E."/>
            <person name="Kyrpides N."/>
            <person name="Mavromatis K."/>
            <person name="Ivanova N."/>
            <person name="Last F.I."/>
            <person name="Brettin T."/>
            <person name="Detter J.C."/>
            <person name="Han C."/>
            <person name="Larimer F."/>
            <person name="Land M."/>
            <person name="Hauser L."/>
            <person name="Markowitz V."/>
            <person name="Cheng J.-F."/>
            <person name="Hugenholtz P."/>
            <person name="Woyke T."/>
            <person name="Wu D."/>
            <person name="Spring S."/>
            <person name="Schroeder M."/>
            <person name="Brambilla E.-M."/>
            <person name="Klenk H.-P."/>
            <person name="Eisen J.A."/>
        </authorList>
    </citation>
    <scope>NUCLEOTIDE SEQUENCE [LARGE SCALE GENOMIC DNA]</scope>
    <source>
        <strain evidence="3">ATCC BAA-1197 / DSM 17291 / Cas60314</strain>
    </source>
</reference>
<gene>
    <name evidence="2" type="ordered locus">Tlie_0866</name>
</gene>
<dbReference type="HOGENOM" id="CLU_138355_0_0_0"/>
<keyword evidence="1" id="KW-0812">Transmembrane</keyword>
<protein>
    <submittedName>
        <fullName evidence="2">Uncharacterized protein</fullName>
    </submittedName>
</protein>
<keyword evidence="3" id="KW-1185">Reference proteome</keyword>
<evidence type="ECO:0000256" key="1">
    <source>
        <dbReference type="SAM" id="Phobius"/>
    </source>
</evidence>
<evidence type="ECO:0000313" key="3">
    <source>
        <dbReference type="Proteomes" id="UP000005868"/>
    </source>
</evidence>
<dbReference type="KEGG" id="tli:Tlie_0866"/>
<accession>G7V9P9</accession>
<dbReference type="EMBL" id="CP003096">
    <property type="protein sequence ID" value="AER66599.1"/>
    <property type="molecule type" value="Genomic_DNA"/>
</dbReference>
<reference evidence="2 3" key="2">
    <citation type="journal article" date="2012" name="Stand. Genomic Sci.">
        <title>Genome sequence of the moderately thermophilic, amino-acid-degrading and sulfur-reducing bacterium Thermovirga lienii type strain (Cas60314(T)).</title>
        <authorList>
            <person name="Goker M."/>
            <person name="Saunders E."/>
            <person name="Lapidus A."/>
            <person name="Nolan M."/>
            <person name="Lucas S."/>
            <person name="Hammon N."/>
            <person name="Deshpande S."/>
            <person name="Cheng J.F."/>
            <person name="Han C."/>
            <person name="Tapia R."/>
            <person name="Goodwin L.A."/>
            <person name="Pitluck S."/>
            <person name="Liolios K."/>
            <person name="Mavromatis K."/>
            <person name="Pagani I."/>
            <person name="Ivanova N."/>
            <person name="Mikhailova N."/>
            <person name="Pati A."/>
            <person name="Chen A."/>
            <person name="Palaniappan K."/>
            <person name="Land M."/>
            <person name="Chang Y.J."/>
            <person name="Jeffries C.D."/>
            <person name="Brambilla E.M."/>
            <person name="Rohde M."/>
            <person name="Spring S."/>
            <person name="Detter J.C."/>
            <person name="Woyke T."/>
            <person name="Bristow J."/>
            <person name="Eisen J.A."/>
            <person name="Markowitz V."/>
            <person name="Hugenholtz P."/>
            <person name="Kyrpides N.C."/>
            <person name="Klenk H.P."/>
        </authorList>
    </citation>
    <scope>NUCLEOTIDE SEQUENCE [LARGE SCALE GENOMIC DNA]</scope>
    <source>
        <strain evidence="3">ATCC BAA-1197 / DSM 17291 / Cas60314</strain>
    </source>
</reference>
<organism evidence="2 3">
    <name type="scientific">Thermovirga lienii (strain ATCC BAA-1197 / DSM 17291 / Cas60314)</name>
    <dbReference type="NCBI Taxonomy" id="580340"/>
    <lineage>
        <taxon>Bacteria</taxon>
        <taxon>Thermotogati</taxon>
        <taxon>Synergistota</taxon>
        <taxon>Synergistia</taxon>
        <taxon>Synergistales</taxon>
        <taxon>Thermovirgaceae</taxon>
        <taxon>Thermovirga</taxon>
    </lineage>
</organism>
<dbReference type="STRING" id="580340.Tlie_0866"/>
<dbReference type="OrthoDB" id="5939at2"/>
<dbReference type="eggNOG" id="ENOG5033EP0">
    <property type="taxonomic scope" value="Bacteria"/>
</dbReference>
<proteinExistence type="predicted"/>
<name>G7V9P9_THELD</name>
<evidence type="ECO:0000313" key="2">
    <source>
        <dbReference type="EMBL" id="AER66599.1"/>
    </source>
</evidence>
<dbReference type="AlphaFoldDB" id="G7V9P9"/>
<keyword evidence="1" id="KW-1133">Transmembrane helix</keyword>
<sequence>MFFYWKDGPFGRLWVSKKGLQDVVERFLPEKSRCAELFFDGERSLLTLSIELQGDLLEEDAKRIERDLACEFSSIGIEKVVLNVVKTEDAKGVEALLANRLCGRFGMDKPVFWAVLAGAVSAAFQLGLRGILCALGWSVAGFLVSFFLLSDEGKKITSKIMSFFKRDK</sequence>